<dbReference type="PANTHER" id="PTHR43371:SF1">
    <property type="entry name" value="RIBONUCLEOSIDE-DIPHOSPHATE REDUCTASE"/>
    <property type="match status" value="1"/>
</dbReference>
<comment type="caution">
    <text evidence="11">The sequence shown here is derived from an EMBL/GenBank/DDBJ whole genome shotgun (WGS) entry which is preliminary data.</text>
</comment>
<comment type="similarity">
    <text evidence="2">Belongs to the ribonucleoside diphosphate reductase class-2 family.</text>
</comment>
<proteinExistence type="inferred from homology"/>
<dbReference type="SUPFAM" id="SSF51998">
    <property type="entry name" value="PFL-like glycyl radical enzymes"/>
    <property type="match status" value="1"/>
</dbReference>
<dbReference type="InterPro" id="IPR050862">
    <property type="entry name" value="RdRp_reductase_class-2"/>
</dbReference>
<evidence type="ECO:0000256" key="2">
    <source>
        <dbReference type="ARBA" id="ARBA00007405"/>
    </source>
</evidence>
<evidence type="ECO:0000256" key="7">
    <source>
        <dbReference type="ARBA" id="ARBA00023157"/>
    </source>
</evidence>
<gene>
    <name evidence="11" type="ORF">S06H3_31624</name>
</gene>
<dbReference type="EMBL" id="BARV01018739">
    <property type="protein sequence ID" value="GAI23076.1"/>
    <property type="molecule type" value="Genomic_DNA"/>
</dbReference>
<dbReference type="CDD" id="cd02888">
    <property type="entry name" value="RNR_II_dimer"/>
    <property type="match status" value="1"/>
</dbReference>
<reference evidence="11" key="1">
    <citation type="journal article" date="2014" name="Front. Microbiol.">
        <title>High frequency of phylogenetically diverse reductive dehalogenase-homologous genes in deep subseafloor sedimentary metagenomes.</title>
        <authorList>
            <person name="Kawai M."/>
            <person name="Futagami T."/>
            <person name="Toyoda A."/>
            <person name="Takaki Y."/>
            <person name="Nishi S."/>
            <person name="Hori S."/>
            <person name="Arai W."/>
            <person name="Tsubouchi T."/>
            <person name="Morono Y."/>
            <person name="Uchiyama I."/>
            <person name="Ito T."/>
            <person name="Fujiyama A."/>
            <person name="Inagaki F."/>
            <person name="Takami H."/>
        </authorList>
    </citation>
    <scope>NUCLEOTIDE SEQUENCE</scope>
    <source>
        <strain evidence="11">Expedition CK06-06</strain>
    </source>
</reference>
<comment type="catalytic activity">
    <reaction evidence="9">
        <text>a 2'-deoxyribonucleoside 5'-diphosphate + [thioredoxin]-disulfide + H2O = a ribonucleoside 5'-diphosphate + [thioredoxin]-dithiol</text>
        <dbReference type="Rhea" id="RHEA:23252"/>
        <dbReference type="Rhea" id="RHEA-COMP:10698"/>
        <dbReference type="Rhea" id="RHEA-COMP:10700"/>
        <dbReference type="ChEBI" id="CHEBI:15377"/>
        <dbReference type="ChEBI" id="CHEBI:29950"/>
        <dbReference type="ChEBI" id="CHEBI:50058"/>
        <dbReference type="ChEBI" id="CHEBI:57930"/>
        <dbReference type="ChEBI" id="CHEBI:73316"/>
        <dbReference type="EC" id="1.17.4.1"/>
    </reaction>
</comment>
<dbReference type="PANTHER" id="PTHR43371">
    <property type="entry name" value="VITAMIN B12-DEPENDENT RIBONUCLEOTIDE REDUCTASE"/>
    <property type="match status" value="1"/>
</dbReference>
<dbReference type="InterPro" id="IPR000788">
    <property type="entry name" value="RNR_lg_C"/>
</dbReference>
<feature type="domain" description="Ribonucleotide reductase large subunit C-terminal" evidence="10">
    <location>
        <begin position="2"/>
        <end position="251"/>
    </location>
</feature>
<keyword evidence="6" id="KW-0560">Oxidoreductase</keyword>
<dbReference type="EC" id="1.17.4.1" evidence="3"/>
<evidence type="ECO:0000256" key="4">
    <source>
        <dbReference type="ARBA" id="ARBA00022628"/>
    </source>
</evidence>
<dbReference type="PRINTS" id="PR01183">
    <property type="entry name" value="RIBORDTASEM1"/>
</dbReference>
<sequence>DVIKQGGMRRGANMGILNVDHPDIMKFITAKDDPTALTNFNISVAVTAEFMEAVKTGADYNLINPRTKEVGDKLNAKEVFDKIVDRAWRTGDPGIVFIDRINQDNPTPHLGKIESTNPCGEQPLLPHESCNLGSINLARMLRTSNGTTEIDYPKLAKTVQVAVRFLDNVIDVNKFPLPQIEEWTKKTRKIGLGVMGFADMLIRLGIPYDSEEALQVASDVMHFINEKAYEASVDLAKERGVFPAFESSIYDAPDSLRPRNASCTTIAPTGTLSLIAGCS</sequence>
<evidence type="ECO:0000256" key="1">
    <source>
        <dbReference type="ARBA" id="ARBA00001922"/>
    </source>
</evidence>
<evidence type="ECO:0000259" key="10">
    <source>
        <dbReference type="Pfam" id="PF02867"/>
    </source>
</evidence>
<evidence type="ECO:0000256" key="3">
    <source>
        <dbReference type="ARBA" id="ARBA00012274"/>
    </source>
</evidence>
<comment type="cofactor">
    <cofactor evidence="1">
        <name>adenosylcob(III)alamin</name>
        <dbReference type="ChEBI" id="CHEBI:18408"/>
    </cofactor>
</comment>
<dbReference type="AlphaFoldDB" id="X1MYJ9"/>
<dbReference type="Gene3D" id="3.20.70.20">
    <property type="match status" value="1"/>
</dbReference>
<feature type="non-terminal residue" evidence="11">
    <location>
        <position position="279"/>
    </location>
</feature>
<dbReference type="GO" id="GO:0004748">
    <property type="term" value="F:ribonucleoside-diphosphate reductase activity, thioredoxin disulfide as acceptor"/>
    <property type="evidence" value="ECO:0007669"/>
    <property type="project" value="UniProtKB-EC"/>
</dbReference>
<keyword evidence="8" id="KW-0170">Cobalt</keyword>
<evidence type="ECO:0000256" key="9">
    <source>
        <dbReference type="ARBA" id="ARBA00047754"/>
    </source>
</evidence>
<evidence type="ECO:0000313" key="11">
    <source>
        <dbReference type="EMBL" id="GAI23076.1"/>
    </source>
</evidence>
<protein>
    <recommendedName>
        <fullName evidence="3">ribonucleoside-diphosphate reductase</fullName>
        <ecNumber evidence="3">1.17.4.1</ecNumber>
    </recommendedName>
</protein>
<evidence type="ECO:0000256" key="6">
    <source>
        <dbReference type="ARBA" id="ARBA00023002"/>
    </source>
</evidence>
<accession>X1MYJ9</accession>
<keyword evidence="5" id="KW-0547">Nucleotide-binding</keyword>
<keyword evidence="4" id="KW-0846">Cobalamin</keyword>
<feature type="non-terminal residue" evidence="11">
    <location>
        <position position="1"/>
    </location>
</feature>
<evidence type="ECO:0000256" key="5">
    <source>
        <dbReference type="ARBA" id="ARBA00022741"/>
    </source>
</evidence>
<evidence type="ECO:0000256" key="8">
    <source>
        <dbReference type="ARBA" id="ARBA00023285"/>
    </source>
</evidence>
<dbReference type="GO" id="GO:0000166">
    <property type="term" value="F:nucleotide binding"/>
    <property type="evidence" value="ECO:0007669"/>
    <property type="project" value="UniProtKB-KW"/>
</dbReference>
<organism evidence="11">
    <name type="scientific">marine sediment metagenome</name>
    <dbReference type="NCBI Taxonomy" id="412755"/>
    <lineage>
        <taxon>unclassified sequences</taxon>
        <taxon>metagenomes</taxon>
        <taxon>ecological metagenomes</taxon>
    </lineage>
</organism>
<dbReference type="GO" id="GO:0031419">
    <property type="term" value="F:cobalamin binding"/>
    <property type="evidence" value="ECO:0007669"/>
    <property type="project" value="UniProtKB-KW"/>
</dbReference>
<dbReference type="InterPro" id="IPR013344">
    <property type="entry name" value="RNR_NrdJ/NrdZ"/>
</dbReference>
<name>X1MYJ9_9ZZZZ</name>
<dbReference type="Pfam" id="PF02867">
    <property type="entry name" value="Ribonuc_red_lgC"/>
    <property type="match status" value="1"/>
</dbReference>
<keyword evidence="7" id="KW-1015">Disulfide bond</keyword>